<reference evidence="3 4" key="1">
    <citation type="submission" date="2018-01" db="EMBL/GenBank/DDBJ databases">
        <title>Metagenomic assembled genomes from two thermal pools in the Uzon Caldera, Kamchatka, Russia.</title>
        <authorList>
            <person name="Wilkins L."/>
            <person name="Ettinger C."/>
        </authorList>
    </citation>
    <scope>NUCLEOTIDE SEQUENCE [LARGE SCALE GENOMIC DNA]</scope>
    <source>
        <strain evidence="3">ZAV-02</strain>
    </source>
</reference>
<feature type="transmembrane region" description="Helical" evidence="2">
    <location>
        <begin position="276"/>
        <end position="297"/>
    </location>
</feature>
<evidence type="ECO:0000313" key="3">
    <source>
        <dbReference type="EMBL" id="PMP73080.1"/>
    </source>
</evidence>
<dbReference type="GO" id="GO:0005886">
    <property type="term" value="C:plasma membrane"/>
    <property type="evidence" value="ECO:0007669"/>
    <property type="project" value="TreeGrafter"/>
</dbReference>
<name>A0A2J6WRQ6_9CHLR</name>
<feature type="transmembrane region" description="Helical" evidence="2">
    <location>
        <begin position="18"/>
        <end position="37"/>
    </location>
</feature>
<evidence type="ECO:0000256" key="1">
    <source>
        <dbReference type="SAM" id="Coils"/>
    </source>
</evidence>
<protein>
    <submittedName>
        <fullName evidence="3">Lipopolysaccharide biosynthesis protein</fullName>
    </submittedName>
</protein>
<dbReference type="PANTHER" id="PTHR32309">
    <property type="entry name" value="TYROSINE-PROTEIN KINASE"/>
    <property type="match status" value="1"/>
</dbReference>
<keyword evidence="2" id="KW-1133">Transmembrane helix</keyword>
<feature type="coiled-coil region" evidence="1">
    <location>
        <begin position="214"/>
        <end position="241"/>
    </location>
</feature>
<comment type="caution">
    <text evidence="3">The sequence shown here is derived from an EMBL/GenBank/DDBJ whole genome shotgun (WGS) entry which is preliminary data.</text>
</comment>
<dbReference type="EMBL" id="PNIQ01001116">
    <property type="protein sequence ID" value="PMP73080.1"/>
    <property type="molecule type" value="Genomic_DNA"/>
</dbReference>
<evidence type="ECO:0000313" key="4">
    <source>
        <dbReference type="Proteomes" id="UP000243376"/>
    </source>
</evidence>
<sequence>MVRLIILRLLESFFRRPLLSVAPFVIGVLLSAGYILLSPPEFLSSGKIYIEKDSLLASLTSSKSDASWWVTPAQATTNELYELLATNAFVRAAIQQTKLEPYMSGGPDVVWETFTFFRDTISINPLGDKLVEIRATTDDPELSYQMVVATMDTYLKWKLNTDFQESVAAQKFFEDLIAPYQAEVDQARQALIDFLSANPEPVRGDRPPGEQFQLDQLRAALARAEERLSTAQENEESARLALVKNESLIRQTYQIVDQPEIPLRAEFSITTFVKNMIIFVVIGLFLSVSLIGGGALIDRSLRFPIDVRNSLNLPLLAVVPLSQEPITPTPIATTAETDQSMLQAQVQVK</sequence>
<evidence type="ECO:0000256" key="2">
    <source>
        <dbReference type="SAM" id="Phobius"/>
    </source>
</evidence>
<dbReference type="GO" id="GO:0004713">
    <property type="term" value="F:protein tyrosine kinase activity"/>
    <property type="evidence" value="ECO:0007669"/>
    <property type="project" value="TreeGrafter"/>
</dbReference>
<proteinExistence type="predicted"/>
<keyword evidence="1" id="KW-0175">Coiled coil</keyword>
<organism evidence="3 4">
    <name type="scientific">Chloroflexus aggregans</name>
    <dbReference type="NCBI Taxonomy" id="152260"/>
    <lineage>
        <taxon>Bacteria</taxon>
        <taxon>Bacillati</taxon>
        <taxon>Chloroflexota</taxon>
        <taxon>Chloroflexia</taxon>
        <taxon>Chloroflexales</taxon>
        <taxon>Chloroflexineae</taxon>
        <taxon>Chloroflexaceae</taxon>
        <taxon>Chloroflexus</taxon>
    </lineage>
</organism>
<gene>
    <name evidence="3" type="ORF">C0184_16625</name>
</gene>
<keyword evidence="2" id="KW-0812">Transmembrane</keyword>
<keyword evidence="2" id="KW-0472">Membrane</keyword>
<dbReference type="PANTHER" id="PTHR32309:SF13">
    <property type="entry name" value="FERRIC ENTEROBACTIN TRANSPORT PROTEIN FEPE"/>
    <property type="match status" value="1"/>
</dbReference>
<dbReference type="Proteomes" id="UP000243376">
    <property type="component" value="Unassembled WGS sequence"/>
</dbReference>
<dbReference type="AlphaFoldDB" id="A0A2J6WRQ6"/>
<dbReference type="InterPro" id="IPR050445">
    <property type="entry name" value="Bact_polysacc_biosynth/exp"/>
</dbReference>
<accession>A0A2J6WRQ6</accession>